<dbReference type="PANTHER" id="PTHR11685">
    <property type="entry name" value="RBR FAMILY RING FINGER AND IBR DOMAIN-CONTAINING"/>
    <property type="match status" value="1"/>
</dbReference>
<evidence type="ECO:0000259" key="11">
    <source>
        <dbReference type="PROSITE" id="PS50089"/>
    </source>
</evidence>
<dbReference type="InterPro" id="IPR017907">
    <property type="entry name" value="Znf_RING_CS"/>
</dbReference>
<feature type="region of interest" description="Disordered" evidence="10">
    <location>
        <begin position="1"/>
        <end position="129"/>
    </location>
</feature>
<keyword evidence="5" id="KW-0677">Repeat</keyword>
<dbReference type="InterPro" id="IPR013083">
    <property type="entry name" value="Znf_RING/FYVE/PHD"/>
</dbReference>
<evidence type="ECO:0000256" key="7">
    <source>
        <dbReference type="ARBA" id="ARBA00022786"/>
    </source>
</evidence>
<keyword evidence="3" id="KW-0808">Transferase</keyword>
<feature type="region of interest" description="Disordered" evidence="10">
    <location>
        <begin position="145"/>
        <end position="167"/>
    </location>
</feature>
<comment type="caution">
    <text evidence="13">The sequence shown here is derived from an EMBL/GenBank/DDBJ whole genome shotgun (WGS) entry which is preliminary data.</text>
</comment>
<dbReference type="EC" id="2.3.2.31" evidence="2"/>
<evidence type="ECO:0000259" key="12">
    <source>
        <dbReference type="PROSITE" id="PS51873"/>
    </source>
</evidence>
<evidence type="ECO:0000256" key="4">
    <source>
        <dbReference type="ARBA" id="ARBA00022723"/>
    </source>
</evidence>
<keyword evidence="8" id="KW-0862">Zinc</keyword>
<reference evidence="13 14" key="1">
    <citation type="journal article" date="2024" name="Commun. Biol.">
        <title>Comparative genomic analysis of thermophilic fungi reveals convergent evolutionary adaptations and gene losses.</title>
        <authorList>
            <person name="Steindorff A.S."/>
            <person name="Aguilar-Pontes M.V."/>
            <person name="Robinson A.J."/>
            <person name="Andreopoulos B."/>
            <person name="LaButti K."/>
            <person name="Kuo A."/>
            <person name="Mondo S."/>
            <person name="Riley R."/>
            <person name="Otillar R."/>
            <person name="Haridas S."/>
            <person name="Lipzen A."/>
            <person name="Grimwood J."/>
            <person name="Schmutz J."/>
            <person name="Clum A."/>
            <person name="Reid I.D."/>
            <person name="Moisan M.C."/>
            <person name="Butler G."/>
            <person name="Nguyen T.T.M."/>
            <person name="Dewar K."/>
            <person name="Conant G."/>
            <person name="Drula E."/>
            <person name="Henrissat B."/>
            <person name="Hansel C."/>
            <person name="Singer S."/>
            <person name="Hutchinson M.I."/>
            <person name="de Vries R.P."/>
            <person name="Natvig D.O."/>
            <person name="Powell A.J."/>
            <person name="Tsang A."/>
            <person name="Grigoriev I.V."/>
        </authorList>
    </citation>
    <scope>NUCLEOTIDE SEQUENCE [LARGE SCALE GENOMIC DNA]</scope>
    <source>
        <strain evidence="13 14">ATCC 24622</strain>
    </source>
</reference>
<organism evidence="13 14">
    <name type="scientific">Phialemonium thermophilum</name>
    <dbReference type="NCBI Taxonomy" id="223376"/>
    <lineage>
        <taxon>Eukaryota</taxon>
        <taxon>Fungi</taxon>
        <taxon>Dikarya</taxon>
        <taxon>Ascomycota</taxon>
        <taxon>Pezizomycotina</taxon>
        <taxon>Sordariomycetes</taxon>
        <taxon>Sordariomycetidae</taxon>
        <taxon>Cephalothecales</taxon>
        <taxon>Cephalothecaceae</taxon>
        <taxon>Phialemonium</taxon>
    </lineage>
</organism>
<feature type="compositionally biased region" description="Low complexity" evidence="10">
    <location>
        <begin position="157"/>
        <end position="167"/>
    </location>
</feature>
<dbReference type="InterPro" id="IPR044066">
    <property type="entry name" value="TRIAD_supradom"/>
</dbReference>
<dbReference type="Proteomes" id="UP001586593">
    <property type="component" value="Unassembled WGS sequence"/>
</dbReference>
<sequence length="366" mass="42553">MEQQQQQQQQQHQHHHHHHHHRQHHPHQRSPRDKKAGKRPERVEAVQGSPCHKSSQRRRPRPRDEEVIYEEDLERRAQENPFLARRRSASRPASPVSSDQRVRRRKSSREARRGKSIDDSRSHSRASRLSKRYYESDAVYSERLPSSARRSAIVGKSRGASSQSVASSARRSSLLGSLLSSPFPATIHEKPPRFVSCVVCMDDAIPAHKSARLKCGHRMCNACLRRSFELSVHDAQHMPPKCCSTDHIPLRHVEKLFDDSFKRTWNRKYAEFSTRNRVYCPSSQCGEWIKPARIHRDAQGRKYADCGRCGTRVCCQCHGRYHRSRHCPTDEGTQEILKQAKTEGWQRCYRCRAVVELKDGCNHMTW</sequence>
<evidence type="ECO:0000256" key="8">
    <source>
        <dbReference type="ARBA" id="ARBA00022833"/>
    </source>
</evidence>
<dbReference type="Gene3D" id="3.30.40.10">
    <property type="entry name" value="Zinc/RING finger domain, C3HC4 (zinc finger)"/>
    <property type="match status" value="1"/>
</dbReference>
<evidence type="ECO:0000313" key="13">
    <source>
        <dbReference type="EMBL" id="KAL1837072.1"/>
    </source>
</evidence>
<evidence type="ECO:0000256" key="1">
    <source>
        <dbReference type="ARBA" id="ARBA00001798"/>
    </source>
</evidence>
<evidence type="ECO:0000256" key="6">
    <source>
        <dbReference type="ARBA" id="ARBA00022771"/>
    </source>
</evidence>
<feature type="domain" description="RING-type" evidence="12">
    <location>
        <begin position="193"/>
        <end position="366"/>
    </location>
</feature>
<dbReference type="PROSITE" id="PS00028">
    <property type="entry name" value="ZINC_FINGER_C2H2_1"/>
    <property type="match status" value="1"/>
</dbReference>
<feature type="compositionally biased region" description="Low complexity" evidence="10">
    <location>
        <begin position="1"/>
        <end position="11"/>
    </location>
</feature>
<feature type="compositionally biased region" description="Basic and acidic residues" evidence="10">
    <location>
        <begin position="30"/>
        <end position="44"/>
    </location>
</feature>
<feature type="compositionally biased region" description="Low complexity" evidence="10">
    <location>
        <begin position="90"/>
        <end position="99"/>
    </location>
</feature>
<evidence type="ECO:0000256" key="2">
    <source>
        <dbReference type="ARBA" id="ARBA00012251"/>
    </source>
</evidence>
<feature type="compositionally biased region" description="Basic residues" evidence="10">
    <location>
        <begin position="12"/>
        <end position="29"/>
    </location>
</feature>
<dbReference type="PROSITE" id="PS50089">
    <property type="entry name" value="ZF_RING_2"/>
    <property type="match status" value="1"/>
</dbReference>
<dbReference type="InterPro" id="IPR002867">
    <property type="entry name" value="IBR_dom"/>
</dbReference>
<dbReference type="PROSITE" id="PS00518">
    <property type="entry name" value="ZF_RING_1"/>
    <property type="match status" value="1"/>
</dbReference>
<dbReference type="SUPFAM" id="SSF57850">
    <property type="entry name" value="RING/U-box"/>
    <property type="match status" value="1"/>
</dbReference>
<protein>
    <recommendedName>
        <fullName evidence="2">RBR-type E3 ubiquitin transferase</fullName>
        <ecNumber evidence="2">2.3.2.31</ecNumber>
    </recommendedName>
</protein>
<dbReference type="EMBL" id="JAZHXJ010002714">
    <property type="protein sequence ID" value="KAL1837072.1"/>
    <property type="molecule type" value="Genomic_DNA"/>
</dbReference>
<feature type="domain" description="RING-type" evidence="11">
    <location>
        <begin position="197"/>
        <end position="242"/>
    </location>
</feature>
<keyword evidence="7" id="KW-0833">Ubl conjugation pathway</keyword>
<dbReference type="InterPro" id="IPR001841">
    <property type="entry name" value="Znf_RING"/>
</dbReference>
<evidence type="ECO:0000256" key="5">
    <source>
        <dbReference type="ARBA" id="ARBA00022737"/>
    </source>
</evidence>
<evidence type="ECO:0000313" key="14">
    <source>
        <dbReference type="Proteomes" id="UP001586593"/>
    </source>
</evidence>
<evidence type="ECO:0000256" key="10">
    <source>
        <dbReference type="SAM" id="MobiDB-lite"/>
    </source>
</evidence>
<accession>A0ABR3V5N6</accession>
<name>A0ABR3V5N6_9PEZI</name>
<feature type="compositionally biased region" description="Basic and acidic residues" evidence="10">
    <location>
        <begin position="108"/>
        <end position="122"/>
    </location>
</feature>
<gene>
    <name evidence="13" type="ORF">VTK73DRAFT_4828</name>
</gene>
<dbReference type="Gene3D" id="1.20.120.1750">
    <property type="match status" value="1"/>
</dbReference>
<dbReference type="InterPro" id="IPR031127">
    <property type="entry name" value="E3_UB_ligase_RBR"/>
</dbReference>
<comment type="catalytic activity">
    <reaction evidence="1">
        <text>[E2 ubiquitin-conjugating enzyme]-S-ubiquitinyl-L-cysteine + [acceptor protein]-L-lysine = [E2 ubiquitin-conjugating enzyme]-L-cysteine + [acceptor protein]-N(6)-ubiquitinyl-L-lysine.</text>
        <dbReference type="EC" id="2.3.2.31"/>
    </reaction>
</comment>
<evidence type="ECO:0000256" key="3">
    <source>
        <dbReference type="ARBA" id="ARBA00022679"/>
    </source>
</evidence>
<dbReference type="PROSITE" id="PS51873">
    <property type="entry name" value="TRIAD"/>
    <property type="match status" value="1"/>
</dbReference>
<keyword evidence="6 9" id="KW-0863">Zinc-finger</keyword>
<keyword evidence="14" id="KW-1185">Reference proteome</keyword>
<evidence type="ECO:0000256" key="9">
    <source>
        <dbReference type="PROSITE-ProRule" id="PRU00175"/>
    </source>
</evidence>
<dbReference type="InterPro" id="IPR013087">
    <property type="entry name" value="Znf_C2H2_type"/>
</dbReference>
<dbReference type="CDD" id="cd20335">
    <property type="entry name" value="BRcat_RBR"/>
    <property type="match status" value="1"/>
</dbReference>
<dbReference type="Pfam" id="PF01485">
    <property type="entry name" value="IBR"/>
    <property type="match status" value="1"/>
</dbReference>
<proteinExistence type="predicted"/>
<keyword evidence="4" id="KW-0479">Metal-binding</keyword>